<feature type="domain" description="Reverse transcriptase zinc-binding" evidence="1">
    <location>
        <begin position="2"/>
        <end position="49"/>
    </location>
</feature>
<evidence type="ECO:0000259" key="1">
    <source>
        <dbReference type="Pfam" id="PF13966"/>
    </source>
</evidence>
<proteinExistence type="predicted"/>
<evidence type="ECO:0000313" key="2">
    <source>
        <dbReference type="EMBL" id="DAD44303.1"/>
    </source>
</evidence>
<keyword evidence="3" id="KW-1185">Reference proteome</keyword>
<dbReference type="Pfam" id="PF13966">
    <property type="entry name" value="zf-RVT"/>
    <property type="match status" value="1"/>
</dbReference>
<protein>
    <recommendedName>
        <fullName evidence="1">Reverse transcriptase zinc-binding domain-containing protein</fullName>
    </recommendedName>
</protein>
<comment type="caution">
    <text evidence="2">The sequence shown here is derived from an EMBL/GenBank/DDBJ whole genome shotgun (WGS) entry which is preliminary data.</text>
</comment>
<sequence>MAVQDRCLTKGNLLKRGMIVDNPNCIFCGSCLETVDHLFLPCNLAVEVWAKALGLFGKQTCFPAIPRDFLEAWQLGGLSWWSKILWKLVPAAVFWAIWGEGSACAFEHELRVSCET</sequence>
<dbReference type="Proteomes" id="UP000607653">
    <property type="component" value="Unassembled WGS sequence"/>
</dbReference>
<dbReference type="InterPro" id="IPR026960">
    <property type="entry name" value="RVT-Znf"/>
</dbReference>
<accession>A0A822ZI45</accession>
<dbReference type="AlphaFoldDB" id="A0A822ZI45"/>
<dbReference type="EMBL" id="DUZY01000007">
    <property type="protein sequence ID" value="DAD44303.1"/>
    <property type="molecule type" value="Genomic_DNA"/>
</dbReference>
<evidence type="ECO:0000313" key="3">
    <source>
        <dbReference type="Proteomes" id="UP000607653"/>
    </source>
</evidence>
<organism evidence="2 3">
    <name type="scientific">Nelumbo nucifera</name>
    <name type="common">Sacred lotus</name>
    <dbReference type="NCBI Taxonomy" id="4432"/>
    <lineage>
        <taxon>Eukaryota</taxon>
        <taxon>Viridiplantae</taxon>
        <taxon>Streptophyta</taxon>
        <taxon>Embryophyta</taxon>
        <taxon>Tracheophyta</taxon>
        <taxon>Spermatophyta</taxon>
        <taxon>Magnoliopsida</taxon>
        <taxon>Proteales</taxon>
        <taxon>Nelumbonaceae</taxon>
        <taxon>Nelumbo</taxon>
    </lineage>
</organism>
<name>A0A822ZI45_NELNU</name>
<reference evidence="2 3" key="1">
    <citation type="journal article" date="2020" name="Mol. Biol. Evol.">
        <title>Distinct Expression and Methylation Patterns for Genes with Different Fates following a Single Whole-Genome Duplication in Flowering Plants.</title>
        <authorList>
            <person name="Shi T."/>
            <person name="Rahmani R.S."/>
            <person name="Gugger P.F."/>
            <person name="Wang M."/>
            <person name="Li H."/>
            <person name="Zhang Y."/>
            <person name="Li Z."/>
            <person name="Wang Q."/>
            <person name="Van de Peer Y."/>
            <person name="Marchal K."/>
            <person name="Chen J."/>
        </authorList>
    </citation>
    <scope>NUCLEOTIDE SEQUENCE [LARGE SCALE GENOMIC DNA]</scope>
    <source>
        <tissue evidence="2">Leaf</tissue>
    </source>
</reference>
<gene>
    <name evidence="2" type="ORF">HUJ06_002533</name>
</gene>